<keyword evidence="1" id="KW-0472">Membrane</keyword>
<keyword evidence="1" id="KW-0812">Transmembrane</keyword>
<evidence type="ECO:0000256" key="1">
    <source>
        <dbReference type="SAM" id="Phobius"/>
    </source>
</evidence>
<accession>A0ABP8DM78</accession>
<dbReference type="EMBL" id="BAABAT010000036">
    <property type="protein sequence ID" value="GAA4259521.1"/>
    <property type="molecule type" value="Genomic_DNA"/>
</dbReference>
<comment type="caution">
    <text evidence="2">The sequence shown here is derived from an EMBL/GenBank/DDBJ whole genome shotgun (WGS) entry which is preliminary data.</text>
</comment>
<evidence type="ECO:0000313" key="2">
    <source>
        <dbReference type="EMBL" id="GAA4259521.1"/>
    </source>
</evidence>
<dbReference type="RefSeq" id="WP_345136408.1">
    <property type="nucleotide sequence ID" value="NZ_BAABAT010000036.1"/>
</dbReference>
<keyword evidence="1" id="KW-1133">Transmembrane helix</keyword>
<name>A0ABP8DM78_9ACTN</name>
<keyword evidence="3" id="KW-1185">Reference proteome</keyword>
<reference evidence="3" key="1">
    <citation type="journal article" date="2019" name="Int. J. Syst. Evol. Microbiol.">
        <title>The Global Catalogue of Microorganisms (GCM) 10K type strain sequencing project: providing services to taxonomists for standard genome sequencing and annotation.</title>
        <authorList>
            <consortium name="The Broad Institute Genomics Platform"/>
            <consortium name="The Broad Institute Genome Sequencing Center for Infectious Disease"/>
            <person name="Wu L."/>
            <person name="Ma J."/>
        </authorList>
    </citation>
    <scope>NUCLEOTIDE SEQUENCE [LARGE SCALE GENOMIC DNA]</scope>
    <source>
        <strain evidence="3">JCM 17441</strain>
    </source>
</reference>
<protein>
    <recommendedName>
        <fullName evidence="4">Transmembrane protein</fullName>
    </recommendedName>
</protein>
<feature type="transmembrane region" description="Helical" evidence="1">
    <location>
        <begin position="64"/>
        <end position="83"/>
    </location>
</feature>
<evidence type="ECO:0000313" key="3">
    <source>
        <dbReference type="Proteomes" id="UP001500620"/>
    </source>
</evidence>
<feature type="transmembrane region" description="Helical" evidence="1">
    <location>
        <begin position="26"/>
        <end position="44"/>
    </location>
</feature>
<dbReference type="Proteomes" id="UP001500620">
    <property type="component" value="Unassembled WGS sequence"/>
</dbReference>
<proteinExistence type="predicted"/>
<evidence type="ECO:0008006" key="4">
    <source>
        <dbReference type="Google" id="ProtNLM"/>
    </source>
</evidence>
<organism evidence="2 3">
    <name type="scientific">Dactylosporangium darangshiense</name>
    <dbReference type="NCBI Taxonomy" id="579108"/>
    <lineage>
        <taxon>Bacteria</taxon>
        <taxon>Bacillati</taxon>
        <taxon>Actinomycetota</taxon>
        <taxon>Actinomycetes</taxon>
        <taxon>Micromonosporales</taxon>
        <taxon>Micromonosporaceae</taxon>
        <taxon>Dactylosporangium</taxon>
    </lineage>
</organism>
<sequence length="267" mass="30213">MDDAGEGLEVEEIDSAIQRVVARRKMFFAAPIIGACVAFVVLVWDMVRQNLPENVVQHWPWRLQLLDFEAVATIFTVLVVALLTRMQYAETVRPMLGWTLMPPPAGFEIPLPIEREGLLVIDVFNGGHGVAVVDSLEYRIAFADQQGHSGWITHSRLHLLLEERGHRHNSSFHFAYVRPGFPLQPGRSLQDRHLFLALLTQDTLKAFRILDIRIRVRDQVGDLHERVLPCRAVFTQDLAPSTGARRPAKVPAPRASLLSTLLSVRRR</sequence>
<gene>
    <name evidence="2" type="ORF">GCM10022255_084470</name>
</gene>